<evidence type="ECO:0000256" key="1">
    <source>
        <dbReference type="SAM" id="MobiDB-lite"/>
    </source>
</evidence>
<organism evidence="2 3">
    <name type="scientific">Pelobates cultripes</name>
    <name type="common">Western spadefoot toad</name>
    <dbReference type="NCBI Taxonomy" id="61616"/>
    <lineage>
        <taxon>Eukaryota</taxon>
        <taxon>Metazoa</taxon>
        <taxon>Chordata</taxon>
        <taxon>Craniata</taxon>
        <taxon>Vertebrata</taxon>
        <taxon>Euteleostomi</taxon>
        <taxon>Amphibia</taxon>
        <taxon>Batrachia</taxon>
        <taxon>Anura</taxon>
        <taxon>Pelobatoidea</taxon>
        <taxon>Pelobatidae</taxon>
        <taxon>Pelobates</taxon>
    </lineage>
</organism>
<name>A0AAD1R0P5_PELCU</name>
<protein>
    <submittedName>
        <fullName evidence="2">Uncharacterized protein</fullName>
    </submittedName>
</protein>
<proteinExistence type="predicted"/>
<accession>A0AAD1R0P5</accession>
<evidence type="ECO:0000313" key="3">
    <source>
        <dbReference type="Proteomes" id="UP001295444"/>
    </source>
</evidence>
<feature type="region of interest" description="Disordered" evidence="1">
    <location>
        <begin position="1"/>
        <end position="21"/>
    </location>
</feature>
<dbReference type="Proteomes" id="UP001295444">
    <property type="component" value="Chromosome 01"/>
</dbReference>
<evidence type="ECO:0000313" key="2">
    <source>
        <dbReference type="EMBL" id="CAH2220917.1"/>
    </source>
</evidence>
<gene>
    <name evidence="2" type="ORF">PECUL_23A022225</name>
</gene>
<feature type="compositionally biased region" description="Basic and acidic residues" evidence="1">
    <location>
        <begin position="1"/>
        <end position="11"/>
    </location>
</feature>
<keyword evidence="3" id="KW-1185">Reference proteome</keyword>
<dbReference type="EMBL" id="OW240912">
    <property type="protein sequence ID" value="CAH2220917.1"/>
    <property type="molecule type" value="Genomic_DNA"/>
</dbReference>
<sequence>MELNPKQDQHQRQPHTQCGNMQPHVGFCEHKWVSTWYQNRLIPPKDTSLPQIGIG</sequence>
<dbReference type="AlphaFoldDB" id="A0AAD1R0P5"/>
<reference evidence="2" key="1">
    <citation type="submission" date="2022-03" db="EMBL/GenBank/DDBJ databases">
        <authorList>
            <person name="Alioto T."/>
            <person name="Alioto T."/>
            <person name="Gomez Garrido J."/>
        </authorList>
    </citation>
    <scope>NUCLEOTIDE SEQUENCE</scope>
</reference>